<keyword evidence="3" id="KW-0689">Ribosomal protein</keyword>
<evidence type="ECO:0000256" key="4">
    <source>
        <dbReference type="ARBA" id="ARBA00023128"/>
    </source>
</evidence>
<comment type="similarity">
    <text evidence="6">Belongs to the mitochondrion-specific ribosomal protein mL45 family.</text>
</comment>
<evidence type="ECO:0000256" key="3">
    <source>
        <dbReference type="ARBA" id="ARBA00022980"/>
    </source>
</evidence>
<reference evidence="11" key="1">
    <citation type="submission" date="2025-08" db="UniProtKB">
        <authorList>
            <consortium name="RefSeq"/>
        </authorList>
    </citation>
    <scope>IDENTIFICATION</scope>
</reference>
<name>A0A8B7ZWU9_ACAPL</name>
<dbReference type="PANTHER" id="PTHR28554:SF1">
    <property type="entry name" value="LARGE RIBOSOMAL SUBUNIT PROTEIN ML45"/>
    <property type="match status" value="1"/>
</dbReference>
<evidence type="ECO:0000256" key="6">
    <source>
        <dbReference type="ARBA" id="ARBA00038073"/>
    </source>
</evidence>
<evidence type="ECO:0000256" key="1">
    <source>
        <dbReference type="ARBA" id="ARBA00004173"/>
    </source>
</evidence>
<keyword evidence="10" id="KW-1185">Reference proteome</keyword>
<evidence type="ECO:0000259" key="9">
    <source>
        <dbReference type="SMART" id="SM00978"/>
    </source>
</evidence>
<evidence type="ECO:0000256" key="8">
    <source>
        <dbReference type="ARBA" id="ARBA00043031"/>
    </source>
</evidence>
<dbReference type="GeneID" id="110989746"/>
<dbReference type="InterPro" id="IPR007379">
    <property type="entry name" value="Tim44-like_dom"/>
</dbReference>
<dbReference type="Pfam" id="PF04280">
    <property type="entry name" value="Tim44"/>
    <property type="match status" value="1"/>
</dbReference>
<accession>A0A8B7ZWU9</accession>
<dbReference type="Proteomes" id="UP000694845">
    <property type="component" value="Unplaced"/>
</dbReference>
<dbReference type="FunFam" id="3.10.450.240:FF:000003">
    <property type="entry name" value="39S ribosomal protein L45, mitochondrial"/>
    <property type="match status" value="1"/>
</dbReference>
<dbReference type="AlphaFoldDB" id="A0A8B7ZWU9"/>
<dbReference type="KEGG" id="aplc:110989746"/>
<proteinExistence type="inferred from homology"/>
<dbReference type="InterPro" id="IPR051975">
    <property type="entry name" value="mtLSU_mL45"/>
</dbReference>
<dbReference type="SMART" id="SM00978">
    <property type="entry name" value="Tim44"/>
    <property type="match status" value="1"/>
</dbReference>
<dbReference type="InterPro" id="IPR032710">
    <property type="entry name" value="NTF2-like_dom_sf"/>
</dbReference>
<dbReference type="GO" id="GO:0005840">
    <property type="term" value="C:ribosome"/>
    <property type="evidence" value="ECO:0007669"/>
    <property type="project" value="UniProtKB-KW"/>
</dbReference>
<dbReference type="CTD" id="84311"/>
<dbReference type="GO" id="GO:0005739">
    <property type="term" value="C:mitochondrion"/>
    <property type="evidence" value="ECO:0007669"/>
    <property type="project" value="UniProtKB-SubCell"/>
</dbReference>
<protein>
    <recommendedName>
        <fullName evidence="7">Large ribosomal subunit protein mL45</fullName>
    </recommendedName>
    <alternativeName>
        <fullName evidence="8">39S ribosomal protein L45, mitochondrial</fullName>
    </alternativeName>
</protein>
<gene>
    <name evidence="11" type="primary">LOC110989746</name>
</gene>
<evidence type="ECO:0000256" key="5">
    <source>
        <dbReference type="ARBA" id="ARBA00023274"/>
    </source>
</evidence>
<evidence type="ECO:0000256" key="2">
    <source>
        <dbReference type="ARBA" id="ARBA00022946"/>
    </source>
</evidence>
<keyword evidence="2" id="KW-0809">Transit peptide</keyword>
<evidence type="ECO:0000313" key="10">
    <source>
        <dbReference type="Proteomes" id="UP000694845"/>
    </source>
</evidence>
<sequence length="339" mass="39383">MHREDSVSREDQCIHLPDQCTCRRLHLVRKNKKMSLQSLKSANRLKMRQVACLTSSWIVPVRHRTRINPPKATKKGRLLLKDQKRLKLKEEYKQDPQKMLTETLKKSGIKLCPPFTERAVTITCTGDIFEPYVPPEGDGKAMSLTPEGAKQRLERAKNIGVTQLHQRKIRQFEPEFTASEFAWKAQKIFIDAHNALQDFDKNILHRLVTERAYPEMTKGFQFKTIRWKFLESIEKPRVVHMRTTDMIDKGNLYGQVTVRFHSTQTLAIYDRFGRLMLGSEDIPKDVLEYVVFEKHLSGLYGSWRIHGKIVPAWAASLEPIVKTVIIQASEDTELTMQDR</sequence>
<dbReference type="RefSeq" id="XP_022110023.1">
    <property type="nucleotide sequence ID" value="XM_022254331.1"/>
</dbReference>
<evidence type="ECO:0000256" key="7">
    <source>
        <dbReference type="ARBA" id="ARBA00039448"/>
    </source>
</evidence>
<keyword evidence="5" id="KW-0687">Ribonucleoprotein</keyword>
<dbReference type="OrthoDB" id="19619at2759"/>
<dbReference type="OMA" id="HTHMAAK"/>
<feature type="domain" description="Tim44-like" evidence="9">
    <location>
        <begin position="164"/>
        <end position="310"/>
    </location>
</feature>
<dbReference type="SUPFAM" id="SSF54427">
    <property type="entry name" value="NTF2-like"/>
    <property type="match status" value="1"/>
</dbReference>
<dbReference type="GO" id="GO:1990904">
    <property type="term" value="C:ribonucleoprotein complex"/>
    <property type="evidence" value="ECO:0007669"/>
    <property type="project" value="UniProtKB-KW"/>
</dbReference>
<dbReference type="PANTHER" id="PTHR28554">
    <property type="entry name" value="39S RIBOSOMAL PROTEIN L45, MITOCHONDRIAL"/>
    <property type="match status" value="1"/>
</dbReference>
<evidence type="ECO:0000313" key="11">
    <source>
        <dbReference type="RefSeq" id="XP_022110023.1"/>
    </source>
</evidence>
<comment type="subcellular location">
    <subcellularLocation>
        <location evidence="1">Mitochondrion</location>
    </subcellularLocation>
</comment>
<keyword evidence="4" id="KW-0496">Mitochondrion</keyword>
<organism evidence="10 11">
    <name type="scientific">Acanthaster planci</name>
    <name type="common">Crown-of-thorns starfish</name>
    <dbReference type="NCBI Taxonomy" id="133434"/>
    <lineage>
        <taxon>Eukaryota</taxon>
        <taxon>Metazoa</taxon>
        <taxon>Echinodermata</taxon>
        <taxon>Eleutherozoa</taxon>
        <taxon>Asterozoa</taxon>
        <taxon>Asteroidea</taxon>
        <taxon>Valvatacea</taxon>
        <taxon>Valvatida</taxon>
        <taxon>Acanthasteridae</taxon>
        <taxon>Acanthaster</taxon>
    </lineage>
</organism>
<dbReference type="Gene3D" id="3.10.450.240">
    <property type="match status" value="1"/>
</dbReference>